<evidence type="ECO:0000256" key="1">
    <source>
        <dbReference type="ARBA" id="ARBA00000013"/>
    </source>
</evidence>
<evidence type="ECO:0000256" key="8">
    <source>
        <dbReference type="ARBA" id="ARBA00023027"/>
    </source>
</evidence>
<proteinExistence type="inferred from homology"/>
<organism evidence="12">
    <name type="scientific">Schlesneria paludicola</name>
    <dbReference type="NCBI Taxonomy" id="360056"/>
    <lineage>
        <taxon>Bacteria</taxon>
        <taxon>Pseudomonadati</taxon>
        <taxon>Planctomycetota</taxon>
        <taxon>Planctomycetia</taxon>
        <taxon>Planctomycetales</taxon>
        <taxon>Planctomycetaceae</taxon>
        <taxon>Schlesneria</taxon>
    </lineage>
</organism>
<evidence type="ECO:0000256" key="7">
    <source>
        <dbReference type="ARBA" id="ARBA00022958"/>
    </source>
</evidence>
<accession>A0A7C4LL34</accession>
<reference evidence="12" key="1">
    <citation type="journal article" date="2020" name="mSystems">
        <title>Genome- and Community-Level Interaction Insights into Carbon Utilization and Element Cycling Functions of Hydrothermarchaeota in Hydrothermal Sediment.</title>
        <authorList>
            <person name="Zhou Z."/>
            <person name="Liu Y."/>
            <person name="Xu W."/>
            <person name="Pan J."/>
            <person name="Luo Z.H."/>
            <person name="Li M."/>
        </authorList>
    </citation>
    <scope>NUCLEOTIDE SEQUENCE [LARGE SCALE GENOMIC DNA]</scope>
    <source>
        <strain evidence="12">SpSt-508</strain>
    </source>
</reference>
<evidence type="ECO:0000313" key="12">
    <source>
        <dbReference type="EMBL" id="HGT39415.1"/>
    </source>
</evidence>
<dbReference type="NCBIfam" id="TIGR00197">
    <property type="entry name" value="yjeF_nterm"/>
    <property type="match status" value="1"/>
</dbReference>
<dbReference type="EC" id="5.1.99.6" evidence="3 10"/>
<evidence type="ECO:0000256" key="3">
    <source>
        <dbReference type="ARBA" id="ARBA00012228"/>
    </source>
</evidence>
<keyword evidence="8 10" id="KW-0520">NAD</keyword>
<evidence type="ECO:0000256" key="10">
    <source>
        <dbReference type="HAMAP-Rule" id="MF_01966"/>
    </source>
</evidence>
<feature type="domain" description="YjeF N-terminal" evidence="11">
    <location>
        <begin position="8"/>
        <end position="221"/>
    </location>
</feature>
<evidence type="ECO:0000256" key="6">
    <source>
        <dbReference type="ARBA" id="ARBA00022857"/>
    </source>
</evidence>
<dbReference type="EMBL" id="DSVQ01000012">
    <property type="protein sequence ID" value="HGT39415.1"/>
    <property type="molecule type" value="Genomic_DNA"/>
</dbReference>
<dbReference type="GO" id="GO:0000166">
    <property type="term" value="F:nucleotide binding"/>
    <property type="evidence" value="ECO:0007669"/>
    <property type="project" value="UniProtKB-KW"/>
</dbReference>
<evidence type="ECO:0000256" key="2">
    <source>
        <dbReference type="ARBA" id="ARBA00000909"/>
    </source>
</evidence>
<comment type="caution">
    <text evidence="12">The sequence shown here is derived from an EMBL/GenBank/DDBJ whole genome shotgun (WGS) entry which is preliminary data.</text>
</comment>
<comment type="function">
    <text evidence="10">Catalyzes the epimerization of the S- and R-forms of NAD(P)HX, a damaged form of NAD(P)H that is a result of enzymatic or heat-dependent hydration. This is a prerequisite for the S-specific NAD(P)H-hydrate dehydratase to allow the repair of both epimers of NAD(P)HX.</text>
</comment>
<feature type="binding site" evidence="10">
    <location>
        <begin position="135"/>
        <end position="141"/>
    </location>
    <ligand>
        <name>(6S)-NADPHX</name>
        <dbReference type="ChEBI" id="CHEBI:64076"/>
    </ligand>
</feature>
<feature type="binding site" evidence="10">
    <location>
        <position position="131"/>
    </location>
    <ligand>
        <name>K(+)</name>
        <dbReference type="ChEBI" id="CHEBI:29103"/>
    </ligand>
</feature>
<dbReference type="PANTHER" id="PTHR13232:SF10">
    <property type="entry name" value="NAD(P)H-HYDRATE EPIMERASE"/>
    <property type="match status" value="1"/>
</dbReference>
<dbReference type="InterPro" id="IPR036652">
    <property type="entry name" value="YjeF_N_dom_sf"/>
</dbReference>
<dbReference type="SUPFAM" id="SSF64153">
    <property type="entry name" value="YjeF N-terminal domain-like"/>
    <property type="match status" value="1"/>
</dbReference>
<dbReference type="InterPro" id="IPR032976">
    <property type="entry name" value="YJEFN_prot_NAXE-like"/>
</dbReference>
<dbReference type="HAMAP" id="MF_01966">
    <property type="entry name" value="NADHX_epimerase"/>
    <property type="match status" value="1"/>
</dbReference>
<dbReference type="GO" id="GO:0052856">
    <property type="term" value="F:NAD(P)HX epimerase activity"/>
    <property type="evidence" value="ECO:0007669"/>
    <property type="project" value="UniProtKB-UniRule"/>
</dbReference>
<dbReference type="PANTHER" id="PTHR13232">
    <property type="entry name" value="NAD(P)H-HYDRATE EPIMERASE"/>
    <property type="match status" value="1"/>
</dbReference>
<dbReference type="AlphaFoldDB" id="A0A7C4LL34"/>
<comment type="catalytic activity">
    <reaction evidence="2 10">
        <text>(6R)-NADPHX = (6S)-NADPHX</text>
        <dbReference type="Rhea" id="RHEA:32227"/>
        <dbReference type="ChEBI" id="CHEBI:64076"/>
        <dbReference type="ChEBI" id="CHEBI:64077"/>
        <dbReference type="EC" id="5.1.99.6"/>
    </reaction>
</comment>
<feature type="binding site" evidence="10">
    <location>
        <position position="167"/>
    </location>
    <ligand>
        <name>K(+)</name>
        <dbReference type="ChEBI" id="CHEBI:29103"/>
    </ligand>
</feature>
<keyword evidence="4 10" id="KW-0479">Metal-binding</keyword>
<feature type="binding site" evidence="10">
    <location>
        <position position="164"/>
    </location>
    <ligand>
        <name>(6S)-NADPHX</name>
        <dbReference type="ChEBI" id="CHEBI:64076"/>
    </ligand>
</feature>
<dbReference type="InterPro" id="IPR004443">
    <property type="entry name" value="YjeF_N_dom"/>
</dbReference>
<comment type="catalytic activity">
    <reaction evidence="1 10">
        <text>(6R)-NADHX = (6S)-NADHX</text>
        <dbReference type="Rhea" id="RHEA:32215"/>
        <dbReference type="ChEBI" id="CHEBI:64074"/>
        <dbReference type="ChEBI" id="CHEBI:64075"/>
        <dbReference type="EC" id="5.1.99.6"/>
    </reaction>
</comment>
<name>A0A7C4LL34_9PLAN</name>
<dbReference type="Gene3D" id="3.40.50.10260">
    <property type="entry name" value="YjeF N-terminal domain"/>
    <property type="match status" value="1"/>
</dbReference>
<keyword evidence="5 10" id="KW-0547">Nucleotide-binding</keyword>
<dbReference type="PROSITE" id="PS51385">
    <property type="entry name" value="YJEF_N"/>
    <property type="match status" value="1"/>
</dbReference>
<dbReference type="GO" id="GO:0046872">
    <property type="term" value="F:metal ion binding"/>
    <property type="evidence" value="ECO:0007669"/>
    <property type="project" value="UniProtKB-KW"/>
</dbReference>
<protein>
    <recommendedName>
        <fullName evidence="3 10">NAD(P)H-hydrate epimerase</fullName>
        <ecNumber evidence="3 10">5.1.99.6</ecNumber>
    </recommendedName>
    <alternativeName>
        <fullName evidence="10">NAD(P)HX epimerase</fullName>
    </alternativeName>
</protein>
<evidence type="ECO:0000256" key="4">
    <source>
        <dbReference type="ARBA" id="ARBA00022723"/>
    </source>
</evidence>
<sequence>MSLTRAQVREVDRRAIEEYGLPGLVLMENAGRSTVELLENREGVLTGVPVVIACGKGNNAGDGFVIARHLDIRGFDVEVLLAAEPQTLSGDAAVMYTVIERAGISLRNMAQASAAEWQEAILRRGTPLLFDALLGTGLQGTVREPFDRAIHAINGSGALVIAVDIPSGLDCDTGRPWGCAVQAGVTVTFVARKTGFDAPGAAEYTGDVLVADIGIPRRLRREFGLEA</sequence>
<comment type="caution">
    <text evidence="10">Lacks conserved residue(s) required for the propagation of feature annotation.</text>
</comment>
<keyword evidence="6 10" id="KW-0521">NADP</keyword>
<evidence type="ECO:0000256" key="9">
    <source>
        <dbReference type="ARBA" id="ARBA00023235"/>
    </source>
</evidence>
<evidence type="ECO:0000256" key="5">
    <source>
        <dbReference type="ARBA" id="ARBA00022741"/>
    </source>
</evidence>
<comment type="cofactor">
    <cofactor evidence="10">
        <name>K(+)</name>
        <dbReference type="ChEBI" id="CHEBI:29103"/>
    </cofactor>
    <text evidence="10">Binds 1 potassium ion per subunit.</text>
</comment>
<evidence type="ECO:0000259" key="11">
    <source>
        <dbReference type="PROSITE" id="PS51385"/>
    </source>
</evidence>
<keyword evidence="9 10" id="KW-0413">Isomerase</keyword>
<comment type="similarity">
    <text evidence="10">Belongs to the NnrE/AIBP family.</text>
</comment>
<keyword evidence="7 10" id="KW-0630">Potassium</keyword>
<gene>
    <name evidence="10" type="primary">nnrE</name>
    <name evidence="12" type="ORF">ENS64_09175</name>
</gene>
<feature type="binding site" evidence="10">
    <location>
        <position position="59"/>
    </location>
    <ligand>
        <name>K(+)</name>
        <dbReference type="ChEBI" id="CHEBI:29103"/>
    </ligand>
</feature>
<dbReference type="Pfam" id="PF03853">
    <property type="entry name" value="YjeF_N"/>
    <property type="match status" value="1"/>
</dbReference>